<keyword evidence="4" id="KW-1185">Reference proteome</keyword>
<feature type="region of interest" description="Disordered" evidence="1">
    <location>
        <begin position="46"/>
        <end position="79"/>
    </location>
</feature>
<name>A0A9P6CTU7_9AGAR</name>
<feature type="region of interest" description="Disordered" evidence="1">
    <location>
        <begin position="274"/>
        <end position="313"/>
    </location>
</feature>
<evidence type="ECO:0000313" key="4">
    <source>
        <dbReference type="Proteomes" id="UP000807469"/>
    </source>
</evidence>
<organism evidence="3 4">
    <name type="scientific">Pholiota conissans</name>
    <dbReference type="NCBI Taxonomy" id="109636"/>
    <lineage>
        <taxon>Eukaryota</taxon>
        <taxon>Fungi</taxon>
        <taxon>Dikarya</taxon>
        <taxon>Basidiomycota</taxon>
        <taxon>Agaricomycotina</taxon>
        <taxon>Agaricomycetes</taxon>
        <taxon>Agaricomycetidae</taxon>
        <taxon>Agaricales</taxon>
        <taxon>Agaricineae</taxon>
        <taxon>Strophariaceae</taxon>
        <taxon>Pholiota</taxon>
    </lineage>
</organism>
<gene>
    <name evidence="3" type="ORF">BDN70DRAFT_667175</name>
</gene>
<accession>A0A9P6CTU7</accession>
<dbReference type="EMBL" id="MU155206">
    <property type="protein sequence ID" value="KAF9479781.1"/>
    <property type="molecule type" value="Genomic_DNA"/>
</dbReference>
<dbReference type="Proteomes" id="UP000807469">
    <property type="component" value="Unassembled WGS sequence"/>
</dbReference>
<feature type="region of interest" description="Disordered" evidence="1">
    <location>
        <begin position="391"/>
        <end position="439"/>
    </location>
</feature>
<keyword evidence="2" id="KW-1133">Transmembrane helix</keyword>
<reference evidence="3" key="1">
    <citation type="submission" date="2020-11" db="EMBL/GenBank/DDBJ databases">
        <authorList>
            <consortium name="DOE Joint Genome Institute"/>
            <person name="Ahrendt S."/>
            <person name="Riley R."/>
            <person name="Andreopoulos W."/>
            <person name="Labutti K."/>
            <person name="Pangilinan J."/>
            <person name="Ruiz-Duenas F.J."/>
            <person name="Barrasa J.M."/>
            <person name="Sanchez-Garcia M."/>
            <person name="Camarero S."/>
            <person name="Miyauchi S."/>
            <person name="Serrano A."/>
            <person name="Linde D."/>
            <person name="Babiker R."/>
            <person name="Drula E."/>
            <person name="Ayuso-Fernandez I."/>
            <person name="Pacheco R."/>
            <person name="Padilla G."/>
            <person name="Ferreira P."/>
            <person name="Barriuso J."/>
            <person name="Kellner H."/>
            <person name="Castanera R."/>
            <person name="Alfaro M."/>
            <person name="Ramirez L."/>
            <person name="Pisabarro A.G."/>
            <person name="Kuo A."/>
            <person name="Tritt A."/>
            <person name="Lipzen A."/>
            <person name="He G."/>
            <person name="Yan M."/>
            <person name="Ng V."/>
            <person name="Cullen D."/>
            <person name="Martin F."/>
            <person name="Rosso M.-N."/>
            <person name="Henrissat B."/>
            <person name="Hibbett D."/>
            <person name="Martinez A.T."/>
            <person name="Grigoriev I.V."/>
        </authorList>
    </citation>
    <scope>NUCLEOTIDE SEQUENCE</scope>
    <source>
        <strain evidence="3">CIRM-BRFM 674</strain>
    </source>
</reference>
<feature type="region of interest" description="Disordered" evidence="1">
    <location>
        <begin position="110"/>
        <end position="135"/>
    </location>
</feature>
<evidence type="ECO:0000313" key="3">
    <source>
        <dbReference type="EMBL" id="KAF9479781.1"/>
    </source>
</evidence>
<keyword evidence="2" id="KW-0472">Membrane</keyword>
<proteinExistence type="predicted"/>
<keyword evidence="2" id="KW-0812">Transmembrane</keyword>
<dbReference type="OrthoDB" id="3006363at2759"/>
<feature type="compositionally biased region" description="Low complexity" evidence="1">
    <location>
        <begin position="111"/>
        <end position="134"/>
    </location>
</feature>
<feature type="compositionally biased region" description="Low complexity" evidence="1">
    <location>
        <begin position="278"/>
        <end position="307"/>
    </location>
</feature>
<sequence length="439" mass="48050">MGHRFDRGTYGPLECQYKFFFFATIPLPSSRRILYDIDLHVSLKSSEMGAPRRSPHDHNSSKEMLPGPTPTTPSLSQITKRLRKVRRQTGDLDRTSDLASSRDNFLLTAAKSSQDKNSSPSQQQQNNGTNGTPNPFSLCPQCVIRDNDPRVLYTGAWTLNGNQAMTQHSTTLSGSSIFLRFNGSGIVVFGTVPASDESNPPPTAVYSLDEQPFETTLPFAVSDVQSQPLFASMTVLSNEEHHIVVNVTSASTVPYIFEGFFIFPNMGSNKDVVGQVPTSSSNSTKAAATSTSATSTQSTSKSSMAASPNASHTTYDPQKVIRVLVGLLGALMVLIIGGIIVYAIYRRRLMAKQNDAKEKAPECRPDTVYTNFTSTESIMRYDSAIWSPFRSPRSQYSRSEGRAGHSTQSTSLRTSTNIDNTLPPPLPPKPVIFTSTIQR</sequence>
<protein>
    <submittedName>
        <fullName evidence="3">Uncharacterized protein</fullName>
    </submittedName>
</protein>
<dbReference type="Gene3D" id="2.60.120.260">
    <property type="entry name" value="Galactose-binding domain-like"/>
    <property type="match status" value="1"/>
</dbReference>
<feature type="compositionally biased region" description="Polar residues" evidence="1">
    <location>
        <begin position="405"/>
        <end position="420"/>
    </location>
</feature>
<evidence type="ECO:0000256" key="1">
    <source>
        <dbReference type="SAM" id="MobiDB-lite"/>
    </source>
</evidence>
<evidence type="ECO:0000256" key="2">
    <source>
        <dbReference type="SAM" id="Phobius"/>
    </source>
</evidence>
<dbReference type="AlphaFoldDB" id="A0A9P6CTU7"/>
<feature type="transmembrane region" description="Helical" evidence="2">
    <location>
        <begin position="323"/>
        <end position="345"/>
    </location>
</feature>
<comment type="caution">
    <text evidence="3">The sequence shown here is derived from an EMBL/GenBank/DDBJ whole genome shotgun (WGS) entry which is preliminary data.</text>
</comment>